<dbReference type="PANTHER" id="PTHR43732">
    <property type="entry name" value="RIBOSE 5-PHOSPHATE ISOMERASE-RELATED"/>
    <property type="match status" value="1"/>
</dbReference>
<reference evidence="3 4" key="1">
    <citation type="submission" date="2023-04" db="EMBL/GenBank/DDBJ databases">
        <title>Draft genome sequence of Saccharopolyspora sp. TS4A08 isolated from sweet potato rhizospheric soil.</title>
        <authorList>
            <person name="Suksaard P."/>
            <person name="Duangmal K."/>
        </authorList>
    </citation>
    <scope>NUCLEOTIDE SEQUENCE [LARGE SCALE GENOMIC DNA]</scope>
    <source>
        <strain evidence="3 4">TS4A08</strain>
    </source>
</reference>
<dbReference type="Gene3D" id="3.40.1400.10">
    <property type="entry name" value="Sugar-phosphate isomerase, RpiB/LacA/LacB"/>
    <property type="match status" value="1"/>
</dbReference>
<keyword evidence="2 3" id="KW-0413">Isomerase</keyword>
<dbReference type="RefSeq" id="WP_281456501.1">
    <property type="nucleotide sequence ID" value="NZ_JASAOF010000009.1"/>
</dbReference>
<proteinExistence type="inferred from homology"/>
<organism evidence="3 4">
    <name type="scientific">Saccharopolyspora ipomoeae</name>
    <dbReference type="NCBI Taxonomy" id="3042027"/>
    <lineage>
        <taxon>Bacteria</taxon>
        <taxon>Bacillati</taxon>
        <taxon>Actinomycetota</taxon>
        <taxon>Actinomycetes</taxon>
        <taxon>Pseudonocardiales</taxon>
        <taxon>Pseudonocardiaceae</taxon>
        <taxon>Saccharopolyspora</taxon>
    </lineage>
</organism>
<dbReference type="NCBIfam" id="NF004051">
    <property type="entry name" value="PRK05571.1"/>
    <property type="match status" value="1"/>
</dbReference>
<dbReference type="InterPro" id="IPR036569">
    <property type="entry name" value="RpiB_LacA_LacB_sf"/>
</dbReference>
<dbReference type="NCBIfam" id="TIGR00689">
    <property type="entry name" value="rpiB_lacA_lacB"/>
    <property type="match status" value="1"/>
</dbReference>
<sequence length="163" mass="17271">MKIALGNDHAGVALRGHVIDVLRELGHTIADRGTPDDSPVDFPDITRATCELVRTGEADRAVLLCGTGVGAVIAANKIPGISPGLGHDVFSAHQGVEHDDTNTIAMGAWLIGPATAREALIAFLNARFDDDADTRRRVRKLRDMEQAAARELLAEGDGSNESV</sequence>
<evidence type="ECO:0000256" key="1">
    <source>
        <dbReference type="ARBA" id="ARBA00008754"/>
    </source>
</evidence>
<name>A0ABT6PQB6_9PSEU</name>
<dbReference type="InterPro" id="IPR051812">
    <property type="entry name" value="SPI_LacAB/RpiB"/>
</dbReference>
<dbReference type="PIRSF" id="PIRSF005384">
    <property type="entry name" value="RpiB_LacA_B"/>
    <property type="match status" value="1"/>
</dbReference>
<keyword evidence="4" id="KW-1185">Reference proteome</keyword>
<dbReference type="EMBL" id="JASAOF010000009">
    <property type="protein sequence ID" value="MDI2030190.1"/>
    <property type="molecule type" value="Genomic_DNA"/>
</dbReference>
<comment type="similarity">
    <text evidence="1">Belongs to the LacAB/RpiB family.</text>
</comment>
<evidence type="ECO:0000313" key="3">
    <source>
        <dbReference type="EMBL" id="MDI2030190.1"/>
    </source>
</evidence>
<dbReference type="Proteomes" id="UP001237595">
    <property type="component" value="Unassembled WGS sequence"/>
</dbReference>
<dbReference type="InterPro" id="IPR003500">
    <property type="entry name" value="RpiB_LacA_LacB"/>
</dbReference>
<comment type="caution">
    <text evidence="3">The sequence shown here is derived from an EMBL/GenBank/DDBJ whole genome shotgun (WGS) entry which is preliminary data.</text>
</comment>
<dbReference type="SUPFAM" id="SSF89623">
    <property type="entry name" value="Ribose/Galactose isomerase RpiB/AlsB"/>
    <property type="match status" value="1"/>
</dbReference>
<evidence type="ECO:0000256" key="2">
    <source>
        <dbReference type="ARBA" id="ARBA00023235"/>
    </source>
</evidence>
<dbReference type="PANTHER" id="PTHR43732:SF1">
    <property type="entry name" value="RIBOSE 5-PHOSPHATE ISOMERASE"/>
    <property type="match status" value="1"/>
</dbReference>
<dbReference type="GO" id="GO:0016853">
    <property type="term" value="F:isomerase activity"/>
    <property type="evidence" value="ECO:0007669"/>
    <property type="project" value="UniProtKB-KW"/>
</dbReference>
<gene>
    <name evidence="3" type="ORF">QFW96_16295</name>
</gene>
<evidence type="ECO:0000313" key="4">
    <source>
        <dbReference type="Proteomes" id="UP001237595"/>
    </source>
</evidence>
<accession>A0ABT6PQB6</accession>
<protein>
    <submittedName>
        <fullName evidence="3">RpiB/LacA/LacB family sugar-phosphate isomerase</fullName>
    </submittedName>
</protein>
<dbReference type="Pfam" id="PF02502">
    <property type="entry name" value="LacAB_rpiB"/>
    <property type="match status" value="1"/>
</dbReference>